<evidence type="ECO:0000313" key="2">
    <source>
        <dbReference type="EMBL" id="EJK77564.1"/>
    </source>
</evidence>
<sequence length="426" mass="45945">MVLTLCPDGVAALRGEEIGCTIYGRSILLAAPWSALVQYFGHPSGYHHVLFRLASPFRADDRTSTESSPSAGGDQGMSGVILVRLAPDDGTGLREALRVFPALPPAHAAAVAGEVGIGGARDRSLSQPDAAGAAQPCGPGESSPRRFLRTVPRSSAAEGRNMPVLRDATWCLLDSLRIPPPSASPSMYRNRRRVPPEDGATPVPRALAALNRSRGYTPDPPRRSSNERDRSRRIFARLDPVGSRGRPRTIHKAPASVSRRGVPDPAPERRQPARGGPRAKTEREIGSPRVRPRVPPRREVLADTRAERSPRVVCRWSVARGASHVHQILNRFLRIQTPPHDRTRQSPFSRSGPLQPSPASSSLALIALVFAEIPLPPISSFPAKILSVPHRVTTIQGPSSAARLQSGRLSAACRHCARVLCCHSDS</sequence>
<feature type="region of interest" description="Disordered" evidence="1">
    <location>
        <begin position="336"/>
        <end position="356"/>
    </location>
</feature>
<reference evidence="2 3" key="1">
    <citation type="journal article" date="2012" name="Genome Biol.">
        <title>Genome and low-iron response of an oceanic diatom adapted to chronic iron limitation.</title>
        <authorList>
            <person name="Lommer M."/>
            <person name="Specht M."/>
            <person name="Roy A.S."/>
            <person name="Kraemer L."/>
            <person name="Andreson R."/>
            <person name="Gutowska M.A."/>
            <person name="Wolf J."/>
            <person name="Bergner S.V."/>
            <person name="Schilhabel M.B."/>
            <person name="Klostermeier U.C."/>
            <person name="Beiko R.G."/>
            <person name="Rosenstiel P."/>
            <person name="Hippler M."/>
            <person name="Laroche J."/>
        </authorList>
    </citation>
    <scope>NUCLEOTIDE SEQUENCE [LARGE SCALE GENOMIC DNA]</scope>
    <source>
        <strain evidence="2 3">CCMP1005</strain>
    </source>
</reference>
<keyword evidence="3" id="KW-1185">Reference proteome</keyword>
<protein>
    <submittedName>
        <fullName evidence="2">Uncharacterized protein</fullName>
    </submittedName>
</protein>
<gene>
    <name evidence="2" type="ORF">THAOC_00597</name>
</gene>
<feature type="region of interest" description="Disordered" evidence="1">
    <location>
        <begin position="120"/>
        <end position="147"/>
    </location>
</feature>
<feature type="compositionally biased region" description="Basic and acidic residues" evidence="1">
    <location>
        <begin position="220"/>
        <end position="232"/>
    </location>
</feature>
<dbReference type="Proteomes" id="UP000266841">
    <property type="component" value="Unassembled WGS sequence"/>
</dbReference>
<name>K0TK20_THAOC</name>
<organism evidence="2 3">
    <name type="scientific">Thalassiosira oceanica</name>
    <name type="common">Marine diatom</name>
    <dbReference type="NCBI Taxonomy" id="159749"/>
    <lineage>
        <taxon>Eukaryota</taxon>
        <taxon>Sar</taxon>
        <taxon>Stramenopiles</taxon>
        <taxon>Ochrophyta</taxon>
        <taxon>Bacillariophyta</taxon>
        <taxon>Coscinodiscophyceae</taxon>
        <taxon>Thalassiosirophycidae</taxon>
        <taxon>Thalassiosirales</taxon>
        <taxon>Thalassiosiraceae</taxon>
        <taxon>Thalassiosira</taxon>
    </lineage>
</organism>
<evidence type="ECO:0000256" key="1">
    <source>
        <dbReference type="SAM" id="MobiDB-lite"/>
    </source>
</evidence>
<comment type="caution">
    <text evidence="2">The sequence shown here is derived from an EMBL/GenBank/DDBJ whole genome shotgun (WGS) entry which is preliminary data.</text>
</comment>
<feature type="region of interest" description="Disordered" evidence="1">
    <location>
        <begin position="181"/>
        <end position="298"/>
    </location>
</feature>
<proteinExistence type="predicted"/>
<accession>K0TK20</accession>
<dbReference type="EMBL" id="AGNL01000708">
    <property type="protein sequence ID" value="EJK77564.1"/>
    <property type="molecule type" value="Genomic_DNA"/>
</dbReference>
<evidence type="ECO:0000313" key="3">
    <source>
        <dbReference type="Proteomes" id="UP000266841"/>
    </source>
</evidence>
<dbReference type="AlphaFoldDB" id="K0TK20"/>